<evidence type="ECO:0000313" key="1">
    <source>
        <dbReference type="EMBL" id="CAD6555924.1"/>
    </source>
</evidence>
<name>A0ABM8P426_9BURK</name>
<evidence type="ECO:0000313" key="2">
    <source>
        <dbReference type="Proteomes" id="UP000656319"/>
    </source>
</evidence>
<accession>A0ABM8P426</accession>
<comment type="caution">
    <text evidence="1">The sequence shown here is derived from an EMBL/GenBank/DDBJ whole genome shotgun (WGS) entry which is preliminary data.</text>
</comment>
<dbReference type="Proteomes" id="UP000656319">
    <property type="component" value="Unassembled WGS sequence"/>
</dbReference>
<gene>
    <name evidence="1" type="ORF">LMG27952_05951</name>
</gene>
<proteinExistence type="predicted"/>
<organism evidence="1 2">
    <name type="scientific">Paraburkholderia hiiakae</name>
    <dbReference type="NCBI Taxonomy" id="1081782"/>
    <lineage>
        <taxon>Bacteria</taxon>
        <taxon>Pseudomonadati</taxon>
        <taxon>Pseudomonadota</taxon>
        <taxon>Betaproteobacteria</taxon>
        <taxon>Burkholderiales</taxon>
        <taxon>Burkholderiaceae</taxon>
        <taxon>Paraburkholderia</taxon>
    </lineage>
</organism>
<dbReference type="EMBL" id="CAJHCQ010000019">
    <property type="protein sequence ID" value="CAD6555924.1"/>
    <property type="molecule type" value="Genomic_DNA"/>
</dbReference>
<reference evidence="1 2" key="1">
    <citation type="submission" date="2020-10" db="EMBL/GenBank/DDBJ databases">
        <authorList>
            <person name="Peeters C."/>
        </authorList>
    </citation>
    <scope>NUCLEOTIDE SEQUENCE [LARGE SCALE GENOMIC DNA]</scope>
    <source>
        <strain evidence="1 2">LMG 27952</strain>
    </source>
</reference>
<keyword evidence="2" id="KW-1185">Reference proteome</keyword>
<sequence>MVGPSCSVRLREHTPWSLTGVTSVAPDRFKGTTMLYRSNTCISFGRCLALCVAATGFYAASLPMCHAADTEASAASEAVPAGASVDTESGTISLIDQKNALIVVTVPGHDDLSFSVKDHRDVLDVVKVGDKLTTHYLEPYVTGLTPANGAAVTRLNHTAKVTQHSSGADNENFQVLRVFSGVAQVTGVDRKLNLLTVVDKSGTARSVRVSRPDLIEVMQSLKHHSHVKITYESEMTVIIAR</sequence>
<protein>
    <submittedName>
        <fullName evidence="1">Uncharacterized protein</fullName>
    </submittedName>
</protein>